<sequence length="235" mass="25619">MRILVVQNYADANLGQIASVLDESAMQVDLRQAYAGAPLPRNDADYHGLIVLGGEQNALADEQYPYFPPLLELIRAFGDADKSVLGICLGSQLVARAYGGENVLNRPIEFGWKEVRLTDAGQKDPVLSAAPSAFQTFHWHRDSFSLPEGAVHLAQSAMTPNQAFRLGRAVYATQFHFEADARLVSCWAGKYADFIESVEPGWTGRFTDMLRHEGAKADEVGRALAHAWVATVGGG</sequence>
<proteinExistence type="predicted"/>
<name>A0ABV9H9L2_9HYPH</name>
<dbReference type="InterPro" id="IPR017926">
    <property type="entry name" value="GATASE"/>
</dbReference>
<dbReference type="SUPFAM" id="SSF52317">
    <property type="entry name" value="Class I glutamine amidotransferase-like"/>
    <property type="match status" value="1"/>
</dbReference>
<evidence type="ECO:0000313" key="2">
    <source>
        <dbReference type="EMBL" id="MFC4625640.1"/>
    </source>
</evidence>
<dbReference type="Pfam" id="PF00117">
    <property type="entry name" value="GATase"/>
    <property type="match status" value="1"/>
</dbReference>
<evidence type="ECO:0000313" key="3">
    <source>
        <dbReference type="Proteomes" id="UP001596042"/>
    </source>
</evidence>
<dbReference type="EMBL" id="JBHSEL010000104">
    <property type="protein sequence ID" value="MFC4625640.1"/>
    <property type="molecule type" value="Genomic_DNA"/>
</dbReference>
<protein>
    <submittedName>
        <fullName evidence="2">Type 1 glutamine amidotransferase</fullName>
    </submittedName>
</protein>
<gene>
    <name evidence="2" type="ORF">ACFO1V_10505</name>
</gene>
<dbReference type="PROSITE" id="PS51273">
    <property type="entry name" value="GATASE_TYPE_1"/>
    <property type="match status" value="1"/>
</dbReference>
<keyword evidence="3" id="KW-1185">Reference proteome</keyword>
<feature type="domain" description="Glutamine amidotransferase" evidence="1">
    <location>
        <begin position="10"/>
        <end position="180"/>
    </location>
</feature>
<dbReference type="Proteomes" id="UP001596042">
    <property type="component" value="Unassembled WGS sequence"/>
</dbReference>
<dbReference type="InterPro" id="IPR029062">
    <property type="entry name" value="Class_I_gatase-like"/>
</dbReference>
<keyword evidence="2" id="KW-0315">Glutamine amidotransferase</keyword>
<reference evidence="3" key="1">
    <citation type="journal article" date="2019" name="Int. J. Syst. Evol. Microbiol.">
        <title>The Global Catalogue of Microorganisms (GCM) 10K type strain sequencing project: providing services to taxonomists for standard genome sequencing and annotation.</title>
        <authorList>
            <consortium name="The Broad Institute Genomics Platform"/>
            <consortium name="The Broad Institute Genome Sequencing Center for Infectious Disease"/>
            <person name="Wu L."/>
            <person name="Ma J."/>
        </authorList>
    </citation>
    <scope>NUCLEOTIDE SEQUENCE [LARGE SCALE GENOMIC DNA]</scope>
    <source>
        <strain evidence="3">CGMCC 1.15731</strain>
    </source>
</reference>
<dbReference type="InterPro" id="IPR044992">
    <property type="entry name" value="ChyE-like"/>
</dbReference>
<organism evidence="2 3">
    <name type="scientific">Daeguia caeni</name>
    <dbReference type="NCBI Taxonomy" id="439612"/>
    <lineage>
        <taxon>Bacteria</taxon>
        <taxon>Pseudomonadati</taxon>
        <taxon>Pseudomonadota</taxon>
        <taxon>Alphaproteobacteria</taxon>
        <taxon>Hyphomicrobiales</taxon>
        <taxon>Brucellaceae</taxon>
        <taxon>Daeguia</taxon>
    </lineage>
</organism>
<dbReference type="RefSeq" id="WP_374834172.1">
    <property type="nucleotide sequence ID" value="NZ_JBHEEZ010000042.1"/>
</dbReference>
<dbReference type="PANTHER" id="PTHR42695:SF5">
    <property type="entry name" value="GLUTAMINE AMIDOTRANSFERASE YLR126C-RELATED"/>
    <property type="match status" value="1"/>
</dbReference>
<accession>A0ABV9H9L2</accession>
<dbReference type="PANTHER" id="PTHR42695">
    <property type="entry name" value="GLUTAMINE AMIDOTRANSFERASE YLR126C-RELATED"/>
    <property type="match status" value="1"/>
</dbReference>
<dbReference type="CDD" id="cd01741">
    <property type="entry name" value="GATase1_1"/>
    <property type="match status" value="1"/>
</dbReference>
<evidence type="ECO:0000259" key="1">
    <source>
        <dbReference type="Pfam" id="PF00117"/>
    </source>
</evidence>
<dbReference type="Gene3D" id="3.40.50.880">
    <property type="match status" value="1"/>
</dbReference>
<comment type="caution">
    <text evidence="2">The sequence shown here is derived from an EMBL/GenBank/DDBJ whole genome shotgun (WGS) entry which is preliminary data.</text>
</comment>